<protein>
    <submittedName>
        <fullName evidence="1">2548_t:CDS:1</fullName>
    </submittedName>
</protein>
<gene>
    <name evidence="1" type="ORF">RPERSI_LOCUS36286</name>
</gene>
<name>A0ACA9SY51_9GLOM</name>
<evidence type="ECO:0000313" key="2">
    <source>
        <dbReference type="Proteomes" id="UP000789920"/>
    </source>
</evidence>
<comment type="caution">
    <text evidence="1">The sequence shown here is derived from an EMBL/GenBank/DDBJ whole genome shotgun (WGS) entry which is preliminary data.</text>
</comment>
<accession>A0ACA9SY51</accession>
<reference evidence="1" key="1">
    <citation type="submission" date="2021-06" db="EMBL/GenBank/DDBJ databases">
        <authorList>
            <person name="Kallberg Y."/>
            <person name="Tangrot J."/>
            <person name="Rosling A."/>
        </authorList>
    </citation>
    <scope>NUCLEOTIDE SEQUENCE</scope>
    <source>
        <strain evidence="1">MA461A</strain>
    </source>
</reference>
<evidence type="ECO:0000313" key="1">
    <source>
        <dbReference type="EMBL" id="CAG8850840.1"/>
    </source>
</evidence>
<feature type="non-terminal residue" evidence="1">
    <location>
        <position position="1"/>
    </location>
</feature>
<organism evidence="1 2">
    <name type="scientific">Racocetra persica</name>
    <dbReference type="NCBI Taxonomy" id="160502"/>
    <lineage>
        <taxon>Eukaryota</taxon>
        <taxon>Fungi</taxon>
        <taxon>Fungi incertae sedis</taxon>
        <taxon>Mucoromycota</taxon>
        <taxon>Glomeromycotina</taxon>
        <taxon>Glomeromycetes</taxon>
        <taxon>Diversisporales</taxon>
        <taxon>Gigasporaceae</taxon>
        <taxon>Racocetra</taxon>
    </lineage>
</organism>
<dbReference type="EMBL" id="CAJVQC010172915">
    <property type="protein sequence ID" value="CAG8850840.1"/>
    <property type="molecule type" value="Genomic_DNA"/>
</dbReference>
<dbReference type="Proteomes" id="UP000789920">
    <property type="component" value="Unassembled WGS sequence"/>
</dbReference>
<proteinExistence type="predicted"/>
<sequence length="119" mass="13593">EMIACFTRRSVYTVRMKSKPTLKGYKILLLCDSGYTWTFSFLSRIEKTTNLSTAQGINEIGWHVCYLVFQLPLQSRAFTIYIDNCFTSILLFQHLRNNGIGACGTAHTNSAKFPKELKI</sequence>
<keyword evidence="2" id="KW-1185">Reference proteome</keyword>